<dbReference type="eggNOG" id="ENOG50309T3">
    <property type="taxonomic scope" value="Bacteria"/>
</dbReference>
<evidence type="ECO:0000313" key="2">
    <source>
        <dbReference type="EMBL" id="EDX42473.1"/>
    </source>
</evidence>
<dbReference type="RefSeq" id="WP_003663907.1">
    <property type="nucleotide sequence ID" value="NZ_AAPZ02000001.1"/>
</dbReference>
<reference evidence="3" key="1">
    <citation type="submission" date="2008-06" db="EMBL/GenBank/DDBJ databases">
        <title>Permanent draft sequence of Lactobacillus reuteri 100-23.</title>
        <authorList>
            <consortium name="US DOE Joint Genome Institute"/>
            <person name="Copeland A."/>
            <person name="Lucas S."/>
            <person name="Lapidus A."/>
            <person name="Barry K."/>
            <person name="Detter J.C."/>
            <person name="Glavina del Rio T."/>
            <person name="Hammon N."/>
            <person name="Israni S."/>
            <person name="Dalin E."/>
            <person name="Tice H."/>
            <person name="Pitluck S."/>
            <person name="Sun H."/>
            <person name="Schmutz J."/>
            <person name="Larimer F."/>
            <person name="Land M."/>
            <person name="Hauser L."/>
            <person name="Walter J."/>
            <person name="Heng N.C.K."/>
            <person name="Tannock G.W."/>
            <person name="Richardson P."/>
        </authorList>
    </citation>
    <scope>NUCLEOTIDE SEQUENCE [LARGE SCALE GENOMIC DNA]</scope>
    <source>
        <strain evidence="3">DSM 17509 / CIP 109821 / 100-23</strain>
    </source>
</reference>
<sequence length="229" mass="24895">MVAVPATKMAEGVQADKVMYYYKLISVEPVANKCHILGFEGATSGTNTKTVQTTQGKGQALKQNGSSNQQRVVNVILTKDDGAVTDVARDLYYAWDNNLQVGIWRVDWNTLRKVDGKLVVNAEFSVCIISTLPETEPVGGTVSQNVTFEVQGRARRYDDEGNPFTMTEEDFDEGMFNAIMKFYNFTHPVEVGTDGNGGITNNAKDDSHAGDPSGTKPLGESKDNAASNV</sequence>
<organism evidence="2 3">
    <name type="scientific">Limosilactobacillus reuteri subsp. rodentium (strain DSM 17509 / CIP 109821 / 100-23)</name>
    <name type="common">Lactobacillus reuteri</name>
    <dbReference type="NCBI Taxonomy" id="349123"/>
    <lineage>
        <taxon>Bacteria</taxon>
        <taxon>Bacillati</taxon>
        <taxon>Bacillota</taxon>
        <taxon>Bacilli</taxon>
        <taxon>Lactobacillales</taxon>
        <taxon>Lactobacillaceae</taxon>
        <taxon>Limosilactobacillus</taxon>
    </lineage>
</organism>
<dbReference type="Proteomes" id="UP000003853">
    <property type="component" value="Unassembled WGS sequence"/>
</dbReference>
<accession>B3XM69</accession>
<comment type="caution">
    <text evidence="2">The sequence shown here is derived from an EMBL/GenBank/DDBJ whole genome shotgun (WGS) entry which is preliminary data.</text>
</comment>
<evidence type="ECO:0000313" key="3">
    <source>
        <dbReference type="Proteomes" id="UP000003853"/>
    </source>
</evidence>
<dbReference type="AlphaFoldDB" id="B3XM69"/>
<proteinExistence type="predicted"/>
<feature type="region of interest" description="Disordered" evidence="1">
    <location>
        <begin position="194"/>
        <end position="229"/>
    </location>
</feature>
<name>B3XM69_LIMR1</name>
<evidence type="ECO:0008006" key="4">
    <source>
        <dbReference type="Google" id="ProtNLM"/>
    </source>
</evidence>
<evidence type="ECO:0000256" key="1">
    <source>
        <dbReference type="SAM" id="MobiDB-lite"/>
    </source>
</evidence>
<gene>
    <name evidence="2" type="ORF">Lreu23DRAFT_3989</name>
</gene>
<dbReference type="EMBL" id="AAPZ02000001">
    <property type="protein sequence ID" value="EDX42473.1"/>
    <property type="molecule type" value="Genomic_DNA"/>
</dbReference>
<dbReference type="PATRIC" id="fig|349123.13.peg.997"/>
<protein>
    <recommendedName>
        <fullName evidence="4">Phage tail protein</fullName>
    </recommendedName>
</protein>